<dbReference type="InterPro" id="IPR004125">
    <property type="entry name" value="Signal_recog_particle_SRP54_M"/>
</dbReference>
<gene>
    <name evidence="9" type="primary">ffh</name>
    <name evidence="11" type="ORF">HMPREF9624_00401</name>
</gene>
<comment type="subunit">
    <text evidence="9">Part of the signal recognition particle protein translocation system, which is composed of SRP and FtsY.</text>
</comment>
<dbReference type="PANTHER" id="PTHR11564">
    <property type="entry name" value="SIGNAL RECOGNITION PARTICLE 54K PROTEIN SRP54"/>
    <property type="match status" value="1"/>
</dbReference>
<keyword evidence="12" id="KW-1185">Reference proteome</keyword>
<keyword evidence="6 9" id="KW-0733">Signal recognition particle</keyword>
<name>G9WTP1_9FIRM</name>
<dbReference type="SMART" id="SM00963">
    <property type="entry name" value="SRP54_N"/>
    <property type="match status" value="1"/>
</dbReference>
<keyword evidence="3 9" id="KW-0378">Hydrolase</keyword>
<evidence type="ECO:0000256" key="7">
    <source>
        <dbReference type="ARBA" id="ARBA00023274"/>
    </source>
</evidence>
<dbReference type="Proteomes" id="UP000003527">
    <property type="component" value="Unassembled WGS sequence"/>
</dbReference>
<feature type="binding site" evidence="9">
    <location>
        <begin position="249"/>
        <end position="252"/>
    </location>
    <ligand>
        <name>GTP</name>
        <dbReference type="ChEBI" id="CHEBI:37565"/>
    </ligand>
</feature>
<dbReference type="SMART" id="SM00962">
    <property type="entry name" value="SRP54"/>
    <property type="match status" value="1"/>
</dbReference>
<keyword evidence="2 9" id="KW-0547">Nucleotide-binding</keyword>
<dbReference type="Gene3D" id="1.20.120.140">
    <property type="entry name" value="Signal recognition particle SRP54, nucleotide-binding domain"/>
    <property type="match status" value="1"/>
</dbReference>
<dbReference type="InterPro" id="IPR027417">
    <property type="entry name" value="P-loop_NTPase"/>
</dbReference>
<evidence type="ECO:0000256" key="8">
    <source>
        <dbReference type="ARBA" id="ARBA00048027"/>
    </source>
</evidence>
<evidence type="ECO:0000313" key="11">
    <source>
        <dbReference type="EMBL" id="EHL12094.1"/>
    </source>
</evidence>
<comment type="caution">
    <text evidence="11">The sequence shown here is derived from an EMBL/GenBank/DDBJ whole genome shotgun (WGS) entry which is preliminary data.</text>
</comment>
<feature type="binding site" evidence="9">
    <location>
        <begin position="109"/>
        <end position="116"/>
    </location>
    <ligand>
        <name>GTP</name>
        <dbReference type="ChEBI" id="CHEBI:37565"/>
    </ligand>
</feature>
<keyword evidence="5 9" id="KW-0342">GTP-binding</keyword>
<evidence type="ECO:0000256" key="6">
    <source>
        <dbReference type="ARBA" id="ARBA00023135"/>
    </source>
</evidence>
<dbReference type="InterPro" id="IPR000897">
    <property type="entry name" value="SRP54_GTPase_dom"/>
</dbReference>
<dbReference type="SUPFAM" id="SSF47446">
    <property type="entry name" value="Signal peptide-binding domain"/>
    <property type="match status" value="1"/>
</dbReference>
<dbReference type="PANTHER" id="PTHR11564:SF5">
    <property type="entry name" value="SIGNAL RECOGNITION PARTICLE SUBUNIT SRP54"/>
    <property type="match status" value="1"/>
</dbReference>
<dbReference type="GO" id="GO:0006614">
    <property type="term" value="P:SRP-dependent cotranslational protein targeting to membrane"/>
    <property type="evidence" value="ECO:0007669"/>
    <property type="project" value="InterPro"/>
</dbReference>
<dbReference type="PATRIC" id="fig|796944.3.peg.1113"/>
<dbReference type="SMART" id="SM00382">
    <property type="entry name" value="AAA"/>
    <property type="match status" value="1"/>
</dbReference>
<dbReference type="Gene3D" id="3.40.50.300">
    <property type="entry name" value="P-loop containing nucleotide triphosphate hydrolases"/>
    <property type="match status" value="1"/>
</dbReference>
<dbReference type="Pfam" id="PF02978">
    <property type="entry name" value="SRP_SPB"/>
    <property type="match status" value="1"/>
</dbReference>
<evidence type="ECO:0000256" key="5">
    <source>
        <dbReference type="ARBA" id="ARBA00023134"/>
    </source>
</evidence>
<evidence type="ECO:0000256" key="4">
    <source>
        <dbReference type="ARBA" id="ARBA00022884"/>
    </source>
</evidence>
<evidence type="ECO:0000259" key="10">
    <source>
        <dbReference type="PROSITE" id="PS00300"/>
    </source>
</evidence>
<evidence type="ECO:0000256" key="2">
    <source>
        <dbReference type="ARBA" id="ARBA00022741"/>
    </source>
</evidence>
<evidence type="ECO:0000313" key="12">
    <source>
        <dbReference type="Proteomes" id="UP000003527"/>
    </source>
</evidence>
<dbReference type="EC" id="3.6.5.4" evidence="9"/>
<dbReference type="RefSeq" id="WP_009536310.1">
    <property type="nucleotide sequence ID" value="NZ_JH414504.1"/>
</dbReference>
<feature type="domain" description="SRP54-type proteins GTP-binding" evidence="10">
    <location>
        <begin position="270"/>
        <end position="283"/>
    </location>
</feature>
<comment type="subcellular location">
    <subcellularLocation>
        <location evidence="9">Cytoplasm</location>
    </subcellularLocation>
    <text evidence="9">The SRP-RNC complex is targeted to the cytoplasmic membrane.</text>
</comment>
<keyword evidence="7 9" id="KW-0687">Ribonucleoprotein</keyword>
<dbReference type="InterPro" id="IPR042101">
    <property type="entry name" value="SRP54_N_sf"/>
</dbReference>
<dbReference type="InterPro" id="IPR013822">
    <property type="entry name" value="Signal_recog_particl_SRP54_hlx"/>
</dbReference>
<dbReference type="EMBL" id="AFZD01000016">
    <property type="protein sequence ID" value="EHL12094.1"/>
    <property type="molecule type" value="Genomic_DNA"/>
</dbReference>
<dbReference type="AlphaFoldDB" id="G9WTP1"/>
<feature type="binding site" evidence="9">
    <location>
        <begin position="191"/>
        <end position="195"/>
    </location>
    <ligand>
        <name>GTP</name>
        <dbReference type="ChEBI" id="CHEBI:37565"/>
    </ligand>
</feature>
<dbReference type="InterPro" id="IPR022941">
    <property type="entry name" value="SRP54"/>
</dbReference>
<dbReference type="InterPro" id="IPR003593">
    <property type="entry name" value="AAA+_ATPase"/>
</dbReference>
<comment type="similarity">
    <text evidence="1 9">Belongs to the GTP-binding SRP family. SRP54 subfamily.</text>
</comment>
<keyword evidence="9" id="KW-0963">Cytoplasm</keyword>
<dbReference type="PROSITE" id="PS00300">
    <property type="entry name" value="SRP54"/>
    <property type="match status" value="1"/>
</dbReference>
<dbReference type="InterPro" id="IPR004780">
    <property type="entry name" value="SRP"/>
</dbReference>
<keyword evidence="4 9" id="KW-0694">RNA-binding</keyword>
<dbReference type="FunFam" id="3.40.50.300:FF:000022">
    <property type="entry name" value="Signal recognition particle 54 kDa subunit"/>
    <property type="match status" value="1"/>
</dbReference>
<comment type="catalytic activity">
    <reaction evidence="8 9">
        <text>GTP + H2O = GDP + phosphate + H(+)</text>
        <dbReference type="Rhea" id="RHEA:19669"/>
        <dbReference type="ChEBI" id="CHEBI:15377"/>
        <dbReference type="ChEBI" id="CHEBI:15378"/>
        <dbReference type="ChEBI" id="CHEBI:37565"/>
        <dbReference type="ChEBI" id="CHEBI:43474"/>
        <dbReference type="ChEBI" id="CHEBI:58189"/>
        <dbReference type="EC" id="3.6.5.4"/>
    </reaction>
</comment>
<dbReference type="InterPro" id="IPR036891">
    <property type="entry name" value="Signal_recog_part_SRP54_M_sf"/>
</dbReference>
<proteinExistence type="inferred from homology"/>
<reference evidence="11 12" key="1">
    <citation type="submission" date="2011-08" db="EMBL/GenBank/DDBJ databases">
        <title>The Genome Sequence of Oribacterium sp. ACB7.</title>
        <authorList>
            <consortium name="The Broad Institute Genome Sequencing Platform"/>
            <person name="Earl A."/>
            <person name="Ward D."/>
            <person name="Feldgarden M."/>
            <person name="Gevers D."/>
            <person name="Sizova M."/>
            <person name="Hazen A."/>
            <person name="Epstein S."/>
            <person name="Young S.K."/>
            <person name="Zeng Q."/>
            <person name="Gargeya S."/>
            <person name="Fitzgerald M."/>
            <person name="Haas B."/>
            <person name="Abouelleil A."/>
            <person name="Alvarado L."/>
            <person name="Arachchi H.M."/>
            <person name="Berlin A."/>
            <person name="Brown A."/>
            <person name="Chapman S.B."/>
            <person name="Chen Z."/>
            <person name="Dunbar C."/>
            <person name="Freedman E."/>
            <person name="Gearin G."/>
            <person name="Gellesch M."/>
            <person name="Goldberg J."/>
            <person name="Griggs A."/>
            <person name="Gujja S."/>
            <person name="Heiman D."/>
            <person name="Howarth C."/>
            <person name="Larson L."/>
            <person name="Lui A."/>
            <person name="MacDonald P.J.P."/>
            <person name="Montmayeur A."/>
            <person name="Murphy C."/>
            <person name="Neiman D."/>
            <person name="Pearson M."/>
            <person name="Priest M."/>
            <person name="Roberts A."/>
            <person name="Saif S."/>
            <person name="Shea T."/>
            <person name="Shenoy N."/>
            <person name="Sisk P."/>
            <person name="Stolte C."/>
            <person name="Sykes S."/>
            <person name="Wortman J."/>
            <person name="Nusbaum C."/>
            <person name="Birren B."/>
        </authorList>
    </citation>
    <scope>NUCLEOTIDE SEQUENCE [LARGE SCALE GENOMIC DNA]</scope>
    <source>
        <strain evidence="11 12">ACB7</strain>
    </source>
</reference>
<dbReference type="GO" id="GO:0048500">
    <property type="term" value="C:signal recognition particle"/>
    <property type="evidence" value="ECO:0007669"/>
    <property type="project" value="UniProtKB-UniRule"/>
</dbReference>
<dbReference type="Gene3D" id="1.10.260.30">
    <property type="entry name" value="Signal recognition particle, SRP54 subunit, M-domain"/>
    <property type="match status" value="1"/>
</dbReference>
<evidence type="ECO:0000256" key="9">
    <source>
        <dbReference type="HAMAP-Rule" id="MF_00306"/>
    </source>
</evidence>
<protein>
    <recommendedName>
        <fullName evidence="9">Signal recognition particle protein</fullName>
        <ecNumber evidence="9">3.6.5.4</ecNumber>
    </recommendedName>
    <alternativeName>
        <fullName evidence="9">Fifty-four homolog</fullName>
    </alternativeName>
</protein>
<dbReference type="HAMAP" id="MF_00306">
    <property type="entry name" value="SRP54"/>
    <property type="match status" value="1"/>
</dbReference>
<comment type="domain">
    <text evidence="9">Composed of three domains: the N-terminal N domain, which is responsible for interactions with the ribosome, the central G domain, which binds GTP, and the C-terminal M domain, which binds the RNA and the signal sequence of the RNC.</text>
</comment>
<organism evidence="11 12">
    <name type="scientific">Oribacterium asaccharolyticum ACB7</name>
    <dbReference type="NCBI Taxonomy" id="796944"/>
    <lineage>
        <taxon>Bacteria</taxon>
        <taxon>Bacillati</taxon>
        <taxon>Bacillota</taxon>
        <taxon>Clostridia</taxon>
        <taxon>Lachnospirales</taxon>
        <taxon>Lachnospiraceae</taxon>
        <taxon>Oribacterium</taxon>
    </lineage>
</organism>
<accession>G9WTP1</accession>
<sequence length="463" mass="50704">MAFESLSERLSTIFQGLSGKGKLSEDDVNLALKEVRMALLEADVNFKLVKDFVAKVKEKAIGEEVFSSLSPAQTVIKIVKDELTAMMGEENTELKLRPQSEITVLMMVGLQGAGKTTTAAKLAGKFQKMHRKPLLVACDIYRPAAIEQLRVNAEKLSIPFFSLGNQVKPEEIAKRAYEEAKEKGYNLLILDTAGRLQIDDALMQELKRMKAAVPVDWTILTVDAMTGQEAVNVSQSFSEDIGVDGVILTKCDGDTRGGAALSIKAMTGQPILFLGMGEKLADLEPFYPDRMAGRILGMGDVLSLIEKAQSEIDEEKAKESVRKLSKGQFNYDDFLEQMNQLQKLGGIAGILKMLPGMNKAMQGIDLEDSEKKMKQVKCIIQSMTFKERANPKLMNPSRKKRIASGAGVDISEVNRLVKQFEEMQKMMKQFGGGRGKHGGNPFGGGFPGMGFPGMGGKGKGFPF</sequence>
<dbReference type="HOGENOM" id="CLU_009301_6_0_9"/>
<dbReference type="GO" id="GO:0008312">
    <property type="term" value="F:7S RNA binding"/>
    <property type="evidence" value="ECO:0007669"/>
    <property type="project" value="InterPro"/>
</dbReference>
<comment type="function">
    <text evidence="9">Involved in targeting and insertion of nascent membrane proteins into the cytoplasmic membrane. Binds to the hydrophobic signal sequence of the ribosome-nascent chain (RNC) as it emerges from the ribosomes. The SRP-RNC complex is then targeted to the cytoplasmic membrane where it interacts with the SRP receptor FtsY.</text>
</comment>
<dbReference type="SUPFAM" id="SSF52540">
    <property type="entry name" value="P-loop containing nucleoside triphosphate hydrolases"/>
    <property type="match status" value="1"/>
</dbReference>
<dbReference type="NCBIfam" id="TIGR00959">
    <property type="entry name" value="ffh"/>
    <property type="match status" value="1"/>
</dbReference>
<dbReference type="GO" id="GO:0003924">
    <property type="term" value="F:GTPase activity"/>
    <property type="evidence" value="ECO:0007669"/>
    <property type="project" value="UniProtKB-UniRule"/>
</dbReference>
<dbReference type="GO" id="GO:0005525">
    <property type="term" value="F:GTP binding"/>
    <property type="evidence" value="ECO:0007669"/>
    <property type="project" value="UniProtKB-UniRule"/>
</dbReference>
<evidence type="ECO:0000256" key="3">
    <source>
        <dbReference type="ARBA" id="ARBA00022801"/>
    </source>
</evidence>
<dbReference type="Pfam" id="PF02881">
    <property type="entry name" value="SRP54_N"/>
    <property type="match status" value="1"/>
</dbReference>
<evidence type="ECO:0000256" key="1">
    <source>
        <dbReference type="ARBA" id="ARBA00005450"/>
    </source>
</evidence>
<dbReference type="Pfam" id="PF00448">
    <property type="entry name" value="SRP54"/>
    <property type="match status" value="1"/>
</dbReference>
<dbReference type="CDD" id="cd18539">
    <property type="entry name" value="SRP_G"/>
    <property type="match status" value="1"/>
</dbReference>